<dbReference type="STRING" id="1123282.SAMN02745823_02678"/>
<dbReference type="AlphaFoldDB" id="A0A1M5YN30"/>
<evidence type="ECO:0000313" key="13">
    <source>
        <dbReference type="Proteomes" id="UP000183995"/>
    </source>
</evidence>
<dbReference type="Pfam" id="PF07992">
    <property type="entry name" value="Pyr_redox_2"/>
    <property type="match status" value="1"/>
</dbReference>
<evidence type="ECO:0000259" key="11">
    <source>
        <dbReference type="Pfam" id="PF07992"/>
    </source>
</evidence>
<evidence type="ECO:0000259" key="10">
    <source>
        <dbReference type="Pfam" id="PF00724"/>
    </source>
</evidence>
<feature type="domain" description="NADH:flavin oxidoreductase/NADH oxidase N-terminal" evidence="10">
    <location>
        <begin position="9"/>
        <end position="345"/>
    </location>
</feature>
<reference evidence="12 13" key="1">
    <citation type="submission" date="2016-11" db="EMBL/GenBank/DDBJ databases">
        <authorList>
            <person name="Jaros S."/>
            <person name="Januszkiewicz K."/>
            <person name="Wedrychowicz H."/>
        </authorList>
    </citation>
    <scope>NUCLEOTIDE SEQUENCE [LARGE SCALE GENOMIC DNA]</scope>
    <source>
        <strain evidence="12 13">DSM 10068</strain>
    </source>
</reference>
<dbReference type="InterPro" id="IPR051793">
    <property type="entry name" value="NADH:flavin_oxidoreductase"/>
</dbReference>
<dbReference type="PANTHER" id="PTHR42917:SF2">
    <property type="entry name" value="2,4-DIENOYL-COA REDUCTASE [(2E)-ENOYL-COA-PRODUCING]"/>
    <property type="match status" value="1"/>
</dbReference>
<keyword evidence="13" id="KW-1185">Reference proteome</keyword>
<dbReference type="OrthoDB" id="9772736at2"/>
<dbReference type="SUPFAM" id="SSF51395">
    <property type="entry name" value="FMN-linked oxidoreductases"/>
    <property type="match status" value="1"/>
</dbReference>
<keyword evidence="5" id="KW-0288">FMN</keyword>
<evidence type="ECO:0000256" key="8">
    <source>
        <dbReference type="ARBA" id="ARBA00023004"/>
    </source>
</evidence>
<keyword evidence="4" id="KW-0285">Flavoprotein</keyword>
<evidence type="ECO:0000256" key="7">
    <source>
        <dbReference type="ARBA" id="ARBA00023002"/>
    </source>
</evidence>
<evidence type="ECO:0000256" key="5">
    <source>
        <dbReference type="ARBA" id="ARBA00022643"/>
    </source>
</evidence>
<gene>
    <name evidence="12" type="ORF">SAMN02745823_02678</name>
</gene>
<feature type="domain" description="FAD/NAD(P)-binding" evidence="11">
    <location>
        <begin position="392"/>
        <end position="611"/>
    </location>
</feature>
<dbReference type="GO" id="GO:0016491">
    <property type="term" value="F:oxidoreductase activity"/>
    <property type="evidence" value="ECO:0007669"/>
    <property type="project" value="UniProtKB-KW"/>
</dbReference>
<dbReference type="InterPro" id="IPR001155">
    <property type="entry name" value="OxRdtase_FMN_N"/>
</dbReference>
<keyword evidence="7" id="KW-0560">Oxidoreductase</keyword>
<evidence type="ECO:0000256" key="1">
    <source>
        <dbReference type="ARBA" id="ARBA00001917"/>
    </source>
</evidence>
<dbReference type="Gene3D" id="3.40.50.720">
    <property type="entry name" value="NAD(P)-binding Rossmann-like Domain"/>
    <property type="match status" value="1"/>
</dbReference>
<dbReference type="GO" id="GO:0051536">
    <property type="term" value="F:iron-sulfur cluster binding"/>
    <property type="evidence" value="ECO:0007669"/>
    <property type="project" value="UniProtKB-KW"/>
</dbReference>
<keyword evidence="8" id="KW-0408">Iron</keyword>
<dbReference type="InterPro" id="IPR013785">
    <property type="entry name" value="Aldolase_TIM"/>
</dbReference>
<dbReference type="RefSeq" id="WP_073079853.1">
    <property type="nucleotide sequence ID" value="NZ_FQXV01000009.1"/>
</dbReference>
<evidence type="ECO:0000313" key="12">
    <source>
        <dbReference type="EMBL" id="SHI13318.1"/>
    </source>
</evidence>
<evidence type="ECO:0000256" key="2">
    <source>
        <dbReference type="ARBA" id="ARBA00001966"/>
    </source>
</evidence>
<dbReference type="GO" id="GO:0046872">
    <property type="term" value="F:metal ion binding"/>
    <property type="evidence" value="ECO:0007669"/>
    <property type="project" value="UniProtKB-KW"/>
</dbReference>
<dbReference type="CDD" id="cd02803">
    <property type="entry name" value="OYE_like_FMN_family"/>
    <property type="match status" value="1"/>
</dbReference>
<organism evidence="12 13">
    <name type="scientific">Sporobacter termitidis DSM 10068</name>
    <dbReference type="NCBI Taxonomy" id="1123282"/>
    <lineage>
        <taxon>Bacteria</taxon>
        <taxon>Bacillati</taxon>
        <taxon>Bacillota</taxon>
        <taxon>Clostridia</taxon>
        <taxon>Eubacteriales</taxon>
        <taxon>Oscillospiraceae</taxon>
        <taxon>Sporobacter</taxon>
    </lineage>
</organism>
<evidence type="ECO:0000256" key="9">
    <source>
        <dbReference type="ARBA" id="ARBA00023014"/>
    </source>
</evidence>
<dbReference type="SUPFAM" id="SSF51905">
    <property type="entry name" value="FAD/NAD(P)-binding domain"/>
    <property type="match status" value="1"/>
</dbReference>
<sequence>MSTLKYPHLFEPVRVGGTLFRNRLFAAPTGPQALTLEGFPTPDVIAYYERKAIGGAAAVTVGEGIVDSKRGRGGQWHVMLDNPRAAHPLHRLTDAVTRHGAVASVELQHAGMYANRELSFMGGGARGVAYGPVECELAGRHILPMTEELIEETIEAFANAALFAKQCGFGMVTVHGGHGWLISQFVSPLVNTRKDKWGGSVENRARLPVAIADAIHKKCGADFPVEMRISGSECHAAGYGIDEGIALSRQLDGHVDLLHVSAGSHEVPEVFPVTHPSMFLEDGVNVRYAAEIKKYVKMPVAAVGALSDPALMEEIIASGQADVVEVARGLIAEPDLPNKARAGRDGEIKKCMRCFHCFSTLLSDGQFHCAVNPETSRELECRYALPVKEKKTVLVAGGGIGGLQAALTCAARGHNVVLCERSGRLGGALRCEEKVPFKQKLGEYIGYQVRAVGKAAVDVRLNTPVTKALAEAIAPDVIIAALGGRPVVPGIRGIDGKNVLSAEEAYINPEKAGRRVVILGGGLVGVELAIYLAQLGRTVTVVEMLDRLNDGGNFLHMMGLNVELARYHIGVALGTKAAEINEKGVVGQGPDGERLFEADTVVYAVGQRPLDGEAAALSACAPEFYMIGDCSVPKNIAAATSAAYTVARDIGVY</sequence>
<comment type="cofactor">
    <cofactor evidence="1">
        <name>FMN</name>
        <dbReference type="ChEBI" id="CHEBI:58210"/>
    </cofactor>
</comment>
<dbReference type="Gene3D" id="3.20.20.70">
    <property type="entry name" value="Aldolase class I"/>
    <property type="match status" value="1"/>
</dbReference>
<dbReference type="Gene3D" id="3.50.50.60">
    <property type="entry name" value="FAD/NAD(P)-binding domain"/>
    <property type="match status" value="1"/>
</dbReference>
<dbReference type="PRINTS" id="PR00368">
    <property type="entry name" value="FADPNR"/>
</dbReference>
<accession>A0A1M5YN30</accession>
<dbReference type="Proteomes" id="UP000183995">
    <property type="component" value="Unassembled WGS sequence"/>
</dbReference>
<comment type="cofactor">
    <cofactor evidence="2">
        <name>[4Fe-4S] cluster</name>
        <dbReference type="ChEBI" id="CHEBI:49883"/>
    </cofactor>
</comment>
<name>A0A1M5YN30_9FIRM</name>
<dbReference type="GO" id="GO:0010181">
    <property type="term" value="F:FMN binding"/>
    <property type="evidence" value="ECO:0007669"/>
    <property type="project" value="InterPro"/>
</dbReference>
<evidence type="ECO:0000256" key="4">
    <source>
        <dbReference type="ARBA" id="ARBA00022630"/>
    </source>
</evidence>
<dbReference type="InterPro" id="IPR036188">
    <property type="entry name" value="FAD/NAD-bd_sf"/>
</dbReference>
<dbReference type="PANTHER" id="PTHR42917">
    <property type="entry name" value="2,4-DIENOYL-COA REDUCTASE"/>
    <property type="match status" value="1"/>
</dbReference>
<dbReference type="Pfam" id="PF00724">
    <property type="entry name" value="Oxidored_FMN"/>
    <property type="match status" value="1"/>
</dbReference>
<dbReference type="EMBL" id="FQXV01000009">
    <property type="protein sequence ID" value="SHI13318.1"/>
    <property type="molecule type" value="Genomic_DNA"/>
</dbReference>
<proteinExistence type="inferred from homology"/>
<keyword evidence="6" id="KW-0479">Metal-binding</keyword>
<dbReference type="PRINTS" id="PR00469">
    <property type="entry name" value="PNDRDTASEII"/>
</dbReference>
<dbReference type="InterPro" id="IPR023753">
    <property type="entry name" value="FAD/NAD-binding_dom"/>
</dbReference>
<evidence type="ECO:0000256" key="3">
    <source>
        <dbReference type="ARBA" id="ARBA00011048"/>
    </source>
</evidence>
<keyword evidence="9" id="KW-0411">Iron-sulfur</keyword>
<comment type="similarity">
    <text evidence="3">In the N-terminal section; belongs to the NADH:flavin oxidoreductase/NADH oxidase family.</text>
</comment>
<protein>
    <submittedName>
        <fullName evidence="12">2,4-dienoyl-CoA reductase</fullName>
    </submittedName>
</protein>
<evidence type="ECO:0000256" key="6">
    <source>
        <dbReference type="ARBA" id="ARBA00022723"/>
    </source>
</evidence>